<feature type="region of interest" description="Disordered" evidence="11">
    <location>
        <begin position="50"/>
        <end position="160"/>
    </location>
</feature>
<reference evidence="14" key="1">
    <citation type="journal article" date="2019" name="Int. J. Syst. Evol. Microbiol.">
        <title>The Global Catalogue of Microorganisms (GCM) 10K type strain sequencing project: providing services to taxonomists for standard genome sequencing and annotation.</title>
        <authorList>
            <consortium name="The Broad Institute Genomics Platform"/>
            <consortium name="The Broad Institute Genome Sequencing Center for Infectious Disease"/>
            <person name="Wu L."/>
            <person name="Ma J."/>
        </authorList>
    </citation>
    <scope>NUCLEOTIDE SEQUENCE [LARGE SCALE GENOMIC DNA]</scope>
    <source>
        <strain evidence="14">CGMCC 4.7608</strain>
    </source>
</reference>
<evidence type="ECO:0000256" key="3">
    <source>
        <dbReference type="ARBA" id="ARBA00022448"/>
    </source>
</evidence>
<dbReference type="PRINTS" id="PR01374">
    <property type="entry name" value="TONBPROTEIN"/>
</dbReference>
<evidence type="ECO:0000256" key="5">
    <source>
        <dbReference type="ARBA" id="ARBA00022519"/>
    </source>
</evidence>
<dbReference type="InterPro" id="IPR006260">
    <property type="entry name" value="TonB/TolA_C"/>
</dbReference>
<evidence type="ECO:0000313" key="13">
    <source>
        <dbReference type="EMBL" id="MFC4489103.1"/>
    </source>
</evidence>
<keyword evidence="6" id="KW-0812">Transmembrane</keyword>
<dbReference type="PANTHER" id="PTHR33446">
    <property type="entry name" value="PROTEIN TONB-RELATED"/>
    <property type="match status" value="1"/>
</dbReference>
<sequence length="226" mass="23406">MRARPGWAWALLASLLLHALLLFCWRPFASRPPVSQAVLTLSLPAPPAAGVPDGAGAEAAKAPPVERRQSPQPKSVPAAKAIARPAAPSPEAASQQRPSLPAVVGGGSGVGEGEPAGLASAQGASGAARAGGQDSVALYRAEYLRNPQPEYPERSRENGEEGTVMLRVGVSAAGRASEVTVAASSGYPRLDRAAKAAVESWRFVPAKRNGQPVDSVLTVPVRFERR</sequence>
<keyword evidence="7 10" id="KW-0653">Protein transport</keyword>
<dbReference type="Pfam" id="PF03544">
    <property type="entry name" value="TonB_C"/>
    <property type="match status" value="1"/>
</dbReference>
<comment type="function">
    <text evidence="10">Interacts with outer membrane receptor proteins that carry out high-affinity binding and energy dependent uptake into the periplasmic space of specific substrates. It could act to transduce energy from the cytoplasmic membrane to specific energy-requiring processes in the outer membrane, resulting in the release into the periplasm of ligands bound by these outer membrane proteins.</text>
</comment>
<feature type="compositionally biased region" description="Low complexity" evidence="11">
    <location>
        <begin position="77"/>
        <end position="103"/>
    </location>
</feature>
<evidence type="ECO:0000256" key="7">
    <source>
        <dbReference type="ARBA" id="ARBA00022927"/>
    </source>
</evidence>
<feature type="compositionally biased region" description="Low complexity" evidence="11">
    <location>
        <begin position="115"/>
        <end position="133"/>
    </location>
</feature>
<comment type="caution">
    <text evidence="13">The sequence shown here is derived from an EMBL/GenBank/DDBJ whole genome shotgun (WGS) entry which is preliminary data.</text>
</comment>
<keyword evidence="5 10" id="KW-0997">Cell inner membrane</keyword>
<dbReference type="InterPro" id="IPR051045">
    <property type="entry name" value="TonB-dependent_transducer"/>
</dbReference>
<keyword evidence="9" id="KW-0472">Membrane</keyword>
<evidence type="ECO:0000256" key="8">
    <source>
        <dbReference type="ARBA" id="ARBA00022989"/>
    </source>
</evidence>
<comment type="subcellular location">
    <subcellularLocation>
        <location evidence="1 10">Cell inner membrane</location>
        <topology evidence="1 10">Single-pass membrane protein</topology>
        <orientation evidence="1 10">Periplasmic side</orientation>
    </subcellularLocation>
</comment>
<dbReference type="InterPro" id="IPR003538">
    <property type="entry name" value="TonB"/>
</dbReference>
<evidence type="ECO:0000256" key="4">
    <source>
        <dbReference type="ARBA" id="ARBA00022475"/>
    </source>
</evidence>
<dbReference type="InterPro" id="IPR037682">
    <property type="entry name" value="TonB_C"/>
</dbReference>
<dbReference type="RefSeq" id="WP_269326071.1">
    <property type="nucleotide sequence ID" value="NZ_JBHSEK010000002.1"/>
</dbReference>
<protein>
    <recommendedName>
        <fullName evidence="10">Protein TonB</fullName>
    </recommendedName>
</protein>
<keyword evidence="10" id="KW-0735">Signal-anchor</keyword>
<dbReference type="SUPFAM" id="SSF74653">
    <property type="entry name" value="TolA/TonB C-terminal domain"/>
    <property type="match status" value="1"/>
</dbReference>
<feature type="compositionally biased region" description="Gly residues" evidence="11">
    <location>
        <begin position="104"/>
        <end position="114"/>
    </location>
</feature>
<dbReference type="Proteomes" id="UP001595999">
    <property type="component" value="Unassembled WGS sequence"/>
</dbReference>
<comment type="similarity">
    <text evidence="2 10">Belongs to the TonB family.</text>
</comment>
<evidence type="ECO:0000256" key="10">
    <source>
        <dbReference type="RuleBase" id="RU362123"/>
    </source>
</evidence>
<organism evidence="13 14">
    <name type="scientific">Chromobacterium aquaticum</name>
    <dbReference type="NCBI Taxonomy" id="467180"/>
    <lineage>
        <taxon>Bacteria</taxon>
        <taxon>Pseudomonadati</taxon>
        <taxon>Pseudomonadota</taxon>
        <taxon>Betaproteobacteria</taxon>
        <taxon>Neisseriales</taxon>
        <taxon>Chromobacteriaceae</taxon>
        <taxon>Chromobacterium</taxon>
    </lineage>
</organism>
<name>A0ABV8ZRM5_9NEIS</name>
<evidence type="ECO:0000256" key="6">
    <source>
        <dbReference type="ARBA" id="ARBA00022692"/>
    </source>
</evidence>
<dbReference type="Gene3D" id="3.30.1150.10">
    <property type="match status" value="1"/>
</dbReference>
<keyword evidence="3 10" id="KW-0813">Transport</keyword>
<keyword evidence="14" id="KW-1185">Reference proteome</keyword>
<evidence type="ECO:0000256" key="11">
    <source>
        <dbReference type="SAM" id="MobiDB-lite"/>
    </source>
</evidence>
<dbReference type="PROSITE" id="PS52015">
    <property type="entry name" value="TONB_CTD"/>
    <property type="match status" value="1"/>
</dbReference>
<feature type="domain" description="TonB C-terminal" evidence="12">
    <location>
        <begin position="136"/>
        <end position="226"/>
    </location>
</feature>
<accession>A0ABV8ZRM5</accession>
<keyword evidence="4 10" id="KW-1003">Cell membrane</keyword>
<evidence type="ECO:0000256" key="1">
    <source>
        <dbReference type="ARBA" id="ARBA00004383"/>
    </source>
</evidence>
<evidence type="ECO:0000313" key="14">
    <source>
        <dbReference type="Proteomes" id="UP001595999"/>
    </source>
</evidence>
<feature type="compositionally biased region" description="Low complexity" evidence="11">
    <location>
        <begin position="50"/>
        <end position="60"/>
    </location>
</feature>
<dbReference type="NCBIfam" id="TIGR01352">
    <property type="entry name" value="tonB_Cterm"/>
    <property type="match status" value="1"/>
</dbReference>
<proteinExistence type="inferred from homology"/>
<dbReference type="EMBL" id="JBHSEK010000002">
    <property type="protein sequence ID" value="MFC4489103.1"/>
    <property type="molecule type" value="Genomic_DNA"/>
</dbReference>
<keyword evidence="8" id="KW-1133">Transmembrane helix</keyword>
<evidence type="ECO:0000256" key="9">
    <source>
        <dbReference type="ARBA" id="ARBA00023136"/>
    </source>
</evidence>
<gene>
    <name evidence="13" type="ORF">ACFO0R_05685</name>
</gene>
<evidence type="ECO:0000259" key="12">
    <source>
        <dbReference type="PROSITE" id="PS52015"/>
    </source>
</evidence>
<evidence type="ECO:0000256" key="2">
    <source>
        <dbReference type="ARBA" id="ARBA00006555"/>
    </source>
</evidence>
<dbReference type="PANTHER" id="PTHR33446:SF2">
    <property type="entry name" value="PROTEIN TONB"/>
    <property type="match status" value="1"/>
</dbReference>